<feature type="transmembrane region" description="Helical" evidence="1">
    <location>
        <begin position="13"/>
        <end position="33"/>
    </location>
</feature>
<keyword evidence="1" id="KW-0472">Membrane</keyword>
<keyword evidence="1" id="KW-0812">Transmembrane</keyword>
<protein>
    <submittedName>
        <fullName evidence="2">Uncharacterized protein</fullName>
    </submittedName>
</protein>
<dbReference type="AlphaFoldDB" id="A0A450SRV7"/>
<gene>
    <name evidence="2" type="ORF">BECKFW1821B_GA0114236_102839</name>
</gene>
<accession>A0A450SRV7</accession>
<evidence type="ECO:0000256" key="1">
    <source>
        <dbReference type="SAM" id="Phobius"/>
    </source>
</evidence>
<keyword evidence="1" id="KW-1133">Transmembrane helix</keyword>
<evidence type="ECO:0000313" key="2">
    <source>
        <dbReference type="EMBL" id="VFJ56588.1"/>
    </source>
</evidence>
<feature type="transmembrane region" description="Helical" evidence="1">
    <location>
        <begin position="45"/>
        <end position="65"/>
    </location>
</feature>
<organism evidence="2">
    <name type="scientific">Candidatus Kentrum sp. FW</name>
    <dbReference type="NCBI Taxonomy" id="2126338"/>
    <lineage>
        <taxon>Bacteria</taxon>
        <taxon>Pseudomonadati</taxon>
        <taxon>Pseudomonadota</taxon>
        <taxon>Gammaproteobacteria</taxon>
        <taxon>Candidatus Kentrum</taxon>
    </lineage>
</organism>
<dbReference type="EMBL" id="CAADFD010000028">
    <property type="protein sequence ID" value="VFJ56588.1"/>
    <property type="molecule type" value="Genomic_DNA"/>
</dbReference>
<reference evidence="2" key="1">
    <citation type="submission" date="2019-02" db="EMBL/GenBank/DDBJ databases">
        <authorList>
            <person name="Gruber-Vodicka R. H."/>
            <person name="Seah K. B. B."/>
        </authorList>
    </citation>
    <scope>NUCLEOTIDE SEQUENCE</scope>
    <source>
        <strain evidence="2">BECK_BZ106</strain>
    </source>
</reference>
<sequence>MPTPQKPYYFPEVLGIVVALLLLNLWYLSGLAIENKVIPTHYDYVLKFVTIATGAFIGAFSAFALNAKTKHNDEQKIQKAAINKALFTILRQRNAIKNIVKEYNDLEHEYKIAFNLPAKQPPDYSKLYLDTNELSFLLETQDPNMLMELSIEQERFEQVLSTIKIRNEFYVNEVQPALHDKGLIGRIAPIQEYEALLGERVFKGALLGARNMVFHANKCDKSLAEIEPRLYKLAKAMFPNEKFVQSEKA</sequence>
<name>A0A450SRV7_9GAMM</name>
<proteinExistence type="predicted"/>